<keyword evidence="5" id="KW-0472">Membrane</keyword>
<dbReference type="GO" id="GO:0005525">
    <property type="term" value="F:GTP binding"/>
    <property type="evidence" value="ECO:0007669"/>
    <property type="project" value="UniProtKB-KW"/>
</dbReference>
<evidence type="ECO:0000313" key="7">
    <source>
        <dbReference type="Ensembl" id="ENSMAMP00000055390.1"/>
    </source>
</evidence>
<dbReference type="AlphaFoldDB" id="A0A7N8XP01"/>
<proteinExistence type="inferred from homology"/>
<keyword evidence="2" id="KW-0547">Nucleotide-binding</keyword>
<dbReference type="InterPro" id="IPR045058">
    <property type="entry name" value="GIMA/IAN/Toc"/>
</dbReference>
<evidence type="ECO:0000259" key="6">
    <source>
        <dbReference type="PROSITE" id="PS51720"/>
    </source>
</evidence>
<keyword evidence="4" id="KW-0175">Coiled coil</keyword>
<dbReference type="PANTHER" id="PTHR10903">
    <property type="entry name" value="GTPASE, IMAP FAMILY MEMBER-RELATED"/>
    <property type="match status" value="1"/>
</dbReference>
<comment type="similarity">
    <text evidence="1">Belongs to the TRAFAC class TrmE-Era-EngA-EngB-Septin-like GTPase superfamily. AIG1/Toc34/Toc159-like paraseptin GTPase family. IAN subfamily.</text>
</comment>
<reference evidence="7" key="2">
    <citation type="submission" date="2025-09" db="UniProtKB">
        <authorList>
            <consortium name="Ensembl"/>
        </authorList>
    </citation>
    <scope>IDENTIFICATION</scope>
</reference>
<reference evidence="7" key="1">
    <citation type="submission" date="2025-08" db="UniProtKB">
        <authorList>
            <consortium name="Ensembl"/>
        </authorList>
    </citation>
    <scope>IDENTIFICATION</scope>
</reference>
<keyword evidence="5" id="KW-0812">Transmembrane</keyword>
<protein>
    <recommendedName>
        <fullName evidence="6">AIG1-type G domain-containing protein</fullName>
    </recommendedName>
</protein>
<keyword evidence="8" id="KW-1185">Reference proteome</keyword>
<dbReference type="SUPFAM" id="SSF52540">
    <property type="entry name" value="P-loop containing nucleoside triphosphate hydrolases"/>
    <property type="match status" value="1"/>
</dbReference>
<keyword evidence="5" id="KW-1133">Transmembrane helix</keyword>
<dbReference type="Gene3D" id="3.40.50.300">
    <property type="entry name" value="P-loop containing nucleotide triphosphate hydrolases"/>
    <property type="match status" value="1"/>
</dbReference>
<dbReference type="PANTHER" id="PTHR10903:SF186">
    <property type="entry name" value="GTPASE IMAP FAMILY MEMBER 4-LIKE-RELATED"/>
    <property type="match status" value="1"/>
</dbReference>
<evidence type="ECO:0000256" key="1">
    <source>
        <dbReference type="ARBA" id="ARBA00008535"/>
    </source>
</evidence>
<name>A0A7N8XP01_9TELE</name>
<organism evidence="7 8">
    <name type="scientific">Mastacembelus armatus</name>
    <name type="common">zig-zag eel</name>
    <dbReference type="NCBI Taxonomy" id="205130"/>
    <lineage>
        <taxon>Eukaryota</taxon>
        <taxon>Metazoa</taxon>
        <taxon>Chordata</taxon>
        <taxon>Craniata</taxon>
        <taxon>Vertebrata</taxon>
        <taxon>Euteleostomi</taxon>
        <taxon>Actinopterygii</taxon>
        <taxon>Neopterygii</taxon>
        <taxon>Teleostei</taxon>
        <taxon>Neoteleostei</taxon>
        <taxon>Acanthomorphata</taxon>
        <taxon>Anabantaria</taxon>
        <taxon>Synbranchiformes</taxon>
        <taxon>Mastacembelidae</taxon>
        <taxon>Mastacembelus</taxon>
    </lineage>
</organism>
<feature type="domain" description="AIG1-type G" evidence="6">
    <location>
        <begin position="8"/>
        <end position="208"/>
    </location>
</feature>
<dbReference type="GeneTree" id="ENSGT01120000271858"/>
<sequence>MAQSKVKQQQLRIVLVGKTGAGKSASGNTILQRKAFKAMISSSSVTAECQKETVQFEGQTLAVVDTPGLFDTEKKEEEVRRELARSISFAAPGPHVILVVIQPNRFTKEEQKTVKLIQKVFGEQAARYTMTLFTHGDDLKEEDVSIDEVMKHNKALQDFTRQCRGGHHVFNNRDKDPSQVRELLKKINSMVRRNGGSYYTNEMFEEAERAIREEVKRLQRENENMKQEEARRKAEENNAFIAASVALGAGAGAALGAVVGPVGMAVGGAVGAVVGGVVELVRHQACVIQ</sequence>
<keyword evidence="3" id="KW-0342">GTP-binding</keyword>
<dbReference type="InParanoid" id="A0A7N8XP01"/>
<dbReference type="CDD" id="cd01852">
    <property type="entry name" value="AIG1"/>
    <property type="match status" value="1"/>
</dbReference>
<evidence type="ECO:0000256" key="3">
    <source>
        <dbReference type="ARBA" id="ARBA00023134"/>
    </source>
</evidence>
<dbReference type="PROSITE" id="PS51720">
    <property type="entry name" value="G_AIG1"/>
    <property type="match status" value="1"/>
</dbReference>
<evidence type="ECO:0000256" key="2">
    <source>
        <dbReference type="ARBA" id="ARBA00022741"/>
    </source>
</evidence>
<feature type="coiled-coil region" evidence="4">
    <location>
        <begin position="201"/>
        <end position="238"/>
    </location>
</feature>
<dbReference type="FunFam" id="3.40.50.300:FF:000366">
    <property type="entry name" value="GTPase, IMAP family member 2"/>
    <property type="match status" value="1"/>
</dbReference>
<dbReference type="InterPro" id="IPR027417">
    <property type="entry name" value="P-loop_NTPase"/>
</dbReference>
<feature type="transmembrane region" description="Helical" evidence="5">
    <location>
        <begin position="239"/>
        <end position="258"/>
    </location>
</feature>
<dbReference type="Pfam" id="PF04548">
    <property type="entry name" value="AIG1"/>
    <property type="match status" value="1"/>
</dbReference>
<dbReference type="Proteomes" id="UP000261640">
    <property type="component" value="Unplaced"/>
</dbReference>
<evidence type="ECO:0000256" key="5">
    <source>
        <dbReference type="SAM" id="Phobius"/>
    </source>
</evidence>
<dbReference type="InterPro" id="IPR006703">
    <property type="entry name" value="G_AIG1"/>
</dbReference>
<accession>A0A7N8XP01</accession>
<feature type="transmembrane region" description="Helical" evidence="5">
    <location>
        <begin position="264"/>
        <end position="281"/>
    </location>
</feature>
<dbReference type="Ensembl" id="ENSMAMT00000049668.1">
    <property type="protein sequence ID" value="ENSMAMP00000055390.1"/>
    <property type="gene ID" value="ENSMAMG00000025221.1"/>
</dbReference>
<evidence type="ECO:0000313" key="8">
    <source>
        <dbReference type="Proteomes" id="UP000261640"/>
    </source>
</evidence>
<evidence type="ECO:0000256" key="4">
    <source>
        <dbReference type="SAM" id="Coils"/>
    </source>
</evidence>